<evidence type="ECO:0000256" key="1">
    <source>
        <dbReference type="SAM" id="Coils"/>
    </source>
</evidence>
<evidence type="ECO:0000313" key="2">
    <source>
        <dbReference type="EMBL" id="CAD6994305.1"/>
    </source>
</evidence>
<dbReference type="Proteomes" id="UP000606786">
    <property type="component" value="Unassembled WGS sequence"/>
</dbReference>
<protein>
    <submittedName>
        <fullName evidence="2">(Mediterranean fruit fly) hypothetical protein</fullName>
    </submittedName>
    <submittedName>
        <fullName evidence="3">Kinetochore protein Spc25</fullName>
    </submittedName>
</protein>
<dbReference type="AlphaFoldDB" id="W8C5L7"/>
<evidence type="ECO:0000313" key="3">
    <source>
        <dbReference type="EMBL" id="JAC04874.1"/>
    </source>
</evidence>
<organism evidence="3">
    <name type="scientific">Ceratitis capitata</name>
    <name type="common">Mediterranean fruit fly</name>
    <name type="synonym">Tephritis capitata</name>
    <dbReference type="NCBI Taxonomy" id="7213"/>
    <lineage>
        <taxon>Eukaryota</taxon>
        <taxon>Metazoa</taxon>
        <taxon>Ecdysozoa</taxon>
        <taxon>Arthropoda</taxon>
        <taxon>Hexapoda</taxon>
        <taxon>Insecta</taxon>
        <taxon>Pterygota</taxon>
        <taxon>Neoptera</taxon>
        <taxon>Endopterygota</taxon>
        <taxon>Diptera</taxon>
        <taxon>Brachycera</taxon>
        <taxon>Muscomorpha</taxon>
        <taxon>Tephritoidea</taxon>
        <taxon>Tephritidae</taxon>
        <taxon>Ceratitis</taxon>
        <taxon>Ceratitis</taxon>
    </lineage>
</organism>
<proteinExistence type="evidence at transcript level"/>
<keyword evidence="1" id="KW-0175">Coiled coil</keyword>
<reference evidence="3" key="1">
    <citation type="submission" date="2013-07" db="EMBL/GenBank/DDBJ databases">
        <authorList>
            <person name="Geib S."/>
        </authorList>
    </citation>
    <scope>NUCLEOTIDE SEQUENCE</scope>
</reference>
<evidence type="ECO:0000313" key="4">
    <source>
        <dbReference type="Proteomes" id="UP000606786"/>
    </source>
</evidence>
<dbReference type="EMBL" id="CAJHJT010000001">
    <property type="protein sequence ID" value="CAD6994305.1"/>
    <property type="molecule type" value="Genomic_DNA"/>
</dbReference>
<reference evidence="3" key="2">
    <citation type="journal article" date="2014" name="BMC Genomics">
        <title>A genomic perspective to assessing quality of mass-reared SIT flies used in Mediterranean fruit fly (Ceratitis capitata) eradication in California.</title>
        <authorList>
            <person name="Calla B."/>
            <person name="Hall B."/>
            <person name="Hou S."/>
            <person name="Geib S.M."/>
        </authorList>
    </citation>
    <scope>NUCLEOTIDE SEQUENCE</scope>
</reference>
<sequence length="194" mass="23233">MIKYEYGKRIKMMINREITLERRENTLSKLSSKYHERLENLEIRHSKQSEKFDKFHKRIREEKQNYERLEKLISDMKSRMQEAENEAQRCVADTLQQRQQLIHQLDQIHSLKLSTNTYINLSALPARIQGVFLQEKEDGYSWHPFCVEPLSHTPEELRNIIWGNCENAASYSEAWEHLVFRSVRALLQELVRSS</sequence>
<dbReference type="EMBL" id="GAMC01001682">
    <property type="protein sequence ID" value="JAC04874.1"/>
    <property type="molecule type" value="mRNA"/>
</dbReference>
<gene>
    <name evidence="3" type="primary">SPC25</name>
    <name evidence="2" type="ORF">CCAP1982_LOCUS3064</name>
</gene>
<keyword evidence="4" id="KW-1185">Reference proteome</keyword>
<reference evidence="2" key="3">
    <citation type="submission" date="2020-11" db="EMBL/GenBank/DDBJ databases">
        <authorList>
            <person name="Whitehead M."/>
        </authorList>
    </citation>
    <scope>NUCLEOTIDE SEQUENCE</scope>
    <source>
        <strain evidence="2">EGII</strain>
    </source>
</reference>
<dbReference type="InterPro" id="IPR027267">
    <property type="entry name" value="AH/BAR_dom_sf"/>
</dbReference>
<dbReference type="Gene3D" id="1.20.1270.60">
    <property type="entry name" value="Arfaptin homology (AH) domain/BAR domain"/>
    <property type="match status" value="1"/>
</dbReference>
<name>W8C5L7_CERCA</name>
<feature type="coiled-coil region" evidence="1">
    <location>
        <begin position="52"/>
        <end position="93"/>
    </location>
</feature>
<accession>W8C5L7</accession>
<dbReference type="OrthoDB" id="8006210at2759"/>